<reference evidence="1" key="1">
    <citation type="journal article" date="2014" name="Front. Microbiol.">
        <title>High frequency of phylogenetically diverse reductive dehalogenase-homologous genes in deep subseafloor sedimentary metagenomes.</title>
        <authorList>
            <person name="Kawai M."/>
            <person name="Futagami T."/>
            <person name="Toyoda A."/>
            <person name="Takaki Y."/>
            <person name="Nishi S."/>
            <person name="Hori S."/>
            <person name="Arai W."/>
            <person name="Tsubouchi T."/>
            <person name="Morono Y."/>
            <person name="Uchiyama I."/>
            <person name="Ito T."/>
            <person name="Fujiyama A."/>
            <person name="Inagaki F."/>
            <person name="Takami H."/>
        </authorList>
    </citation>
    <scope>NUCLEOTIDE SEQUENCE</scope>
    <source>
        <strain evidence="1">Expedition CK06-06</strain>
    </source>
</reference>
<name>X1D389_9ZZZZ</name>
<sequence>MNIKDECRQLVIETRPIIDKLESVLVQLESPVTATVCDKLRKQLDKFMELSINMPTGSQHE</sequence>
<dbReference type="EMBL" id="BART01028238">
    <property type="protein sequence ID" value="GAH02725.1"/>
    <property type="molecule type" value="Genomic_DNA"/>
</dbReference>
<proteinExistence type="predicted"/>
<accession>X1D389</accession>
<evidence type="ECO:0000313" key="1">
    <source>
        <dbReference type="EMBL" id="GAH02725.1"/>
    </source>
</evidence>
<protein>
    <submittedName>
        <fullName evidence="1">Uncharacterized protein</fullName>
    </submittedName>
</protein>
<gene>
    <name evidence="1" type="ORF">S01H4_49847</name>
</gene>
<comment type="caution">
    <text evidence="1">The sequence shown here is derived from an EMBL/GenBank/DDBJ whole genome shotgun (WGS) entry which is preliminary data.</text>
</comment>
<organism evidence="1">
    <name type="scientific">marine sediment metagenome</name>
    <dbReference type="NCBI Taxonomy" id="412755"/>
    <lineage>
        <taxon>unclassified sequences</taxon>
        <taxon>metagenomes</taxon>
        <taxon>ecological metagenomes</taxon>
    </lineage>
</organism>
<dbReference type="AlphaFoldDB" id="X1D389"/>